<accession>A0ABY9X8B8</accession>
<reference evidence="3 4" key="1">
    <citation type="submission" date="2019-08" db="EMBL/GenBank/DDBJ databases">
        <title>Archangium and Cystobacter genomes.</title>
        <authorList>
            <person name="Chen I.-C.K."/>
            <person name="Wielgoss S."/>
        </authorList>
    </citation>
    <scope>NUCLEOTIDE SEQUENCE [LARGE SCALE GENOMIC DNA]</scope>
    <source>
        <strain evidence="3 4">Cbm 6</strain>
    </source>
</reference>
<feature type="region of interest" description="Disordered" evidence="1">
    <location>
        <begin position="1"/>
        <end position="49"/>
    </location>
</feature>
<gene>
    <name evidence="3" type="ORF">F0U60_51620</name>
</gene>
<evidence type="ECO:0000313" key="4">
    <source>
        <dbReference type="Proteomes" id="UP001611383"/>
    </source>
</evidence>
<evidence type="ECO:0000259" key="2">
    <source>
        <dbReference type="Pfam" id="PF04151"/>
    </source>
</evidence>
<proteinExistence type="predicted"/>
<feature type="compositionally biased region" description="Polar residues" evidence="1">
    <location>
        <begin position="1"/>
        <end position="15"/>
    </location>
</feature>
<keyword evidence="4" id="KW-1185">Reference proteome</keyword>
<organism evidence="3 4">
    <name type="scientific">Archangium minus</name>
    <dbReference type="NCBI Taxonomy" id="83450"/>
    <lineage>
        <taxon>Bacteria</taxon>
        <taxon>Pseudomonadati</taxon>
        <taxon>Myxococcota</taxon>
        <taxon>Myxococcia</taxon>
        <taxon>Myxococcales</taxon>
        <taxon>Cystobacterineae</taxon>
        <taxon>Archangiaceae</taxon>
        <taxon>Archangium</taxon>
    </lineage>
</organism>
<name>A0ABY9X8B8_9BACT</name>
<feature type="domain" description="Peptidase C-terminal archaeal/bacterial" evidence="2">
    <location>
        <begin position="249"/>
        <end position="315"/>
    </location>
</feature>
<sequence length="336" mass="35409">MSSTGTPCSSTTRCVTSMGAPSMTSPPRDRFPPLCLPHRHDPAPDSRGRLPRGCMEQCSALSHPGDSTLVHPLIRTLTLVGLALSAAACGAPPTPSTTEADPTLEAGERQAVTQSLADCIPLPLTNGVPATDISANTNEQRCYSLEVPLGATRLFFDMSGSTGDADLYVKFGAVPGLYSYDCRPLQVGSTESCSIPNPGIGTYYVMINAYSTYSGAQLVGRYSLLPSGGALTNGVESAQYSGTALTMRCFTLDVPSGRTSLVFNQVAKEVNKGDADLYVKLGAIPTTSSYDCRPYQSGSTETCTISNPAEGRWYACSYGFSTYSTVTMKGTYSPSP</sequence>
<feature type="domain" description="Peptidase C-terminal archaeal/bacterial" evidence="2">
    <location>
        <begin position="142"/>
        <end position="208"/>
    </location>
</feature>
<feature type="compositionally biased region" description="Basic and acidic residues" evidence="1">
    <location>
        <begin position="38"/>
        <end position="48"/>
    </location>
</feature>
<dbReference type="Proteomes" id="UP001611383">
    <property type="component" value="Chromosome"/>
</dbReference>
<evidence type="ECO:0000256" key="1">
    <source>
        <dbReference type="SAM" id="MobiDB-lite"/>
    </source>
</evidence>
<dbReference type="Pfam" id="PF04151">
    <property type="entry name" value="PPC"/>
    <property type="match status" value="2"/>
</dbReference>
<evidence type="ECO:0000313" key="3">
    <source>
        <dbReference type="EMBL" id="WNG51639.1"/>
    </source>
</evidence>
<dbReference type="Gene3D" id="2.60.120.380">
    <property type="match status" value="2"/>
</dbReference>
<dbReference type="EMBL" id="CP043494">
    <property type="protein sequence ID" value="WNG51639.1"/>
    <property type="molecule type" value="Genomic_DNA"/>
</dbReference>
<dbReference type="InterPro" id="IPR007280">
    <property type="entry name" value="Peptidase_C_arc/bac"/>
</dbReference>
<protein>
    <recommendedName>
        <fullName evidence="2">Peptidase C-terminal archaeal/bacterial domain-containing protein</fullName>
    </recommendedName>
</protein>